<reference evidence="3" key="2">
    <citation type="submission" date="2014-11" db="EMBL/GenBank/DDBJ databases">
        <title>Draft genome sequence of Hydrogenophaga intermedia S1.</title>
        <authorList>
            <person name="Gan H.M."/>
            <person name="Chew T.H."/>
            <person name="Stolz A."/>
        </authorList>
    </citation>
    <scope>NUCLEOTIDE SEQUENCE [LARGE SCALE GENOMIC DNA]</scope>
    <source>
        <strain evidence="3">S1</strain>
    </source>
</reference>
<evidence type="ECO:0000313" key="2">
    <source>
        <dbReference type="EMBL" id="CDN88215.1"/>
    </source>
</evidence>
<keyword evidence="1" id="KW-1277">Toxin-antitoxin system</keyword>
<dbReference type="AlphaFoldDB" id="A0A1L1PS95"/>
<name>A0A1L1PS95_HYDIT</name>
<evidence type="ECO:0000256" key="1">
    <source>
        <dbReference type="ARBA" id="ARBA00022649"/>
    </source>
</evidence>
<protein>
    <submittedName>
        <fullName evidence="2">Putative plasmid stabilization system protein</fullName>
    </submittedName>
</protein>
<dbReference type="RefSeq" id="WP_009520305.1">
    <property type="nucleotide sequence ID" value="NZ_CCAE010000020.1"/>
</dbReference>
<dbReference type="Gene3D" id="3.30.2310.20">
    <property type="entry name" value="RelE-like"/>
    <property type="match status" value="1"/>
</dbReference>
<dbReference type="Proteomes" id="UP000028878">
    <property type="component" value="Unassembled WGS sequence"/>
</dbReference>
<proteinExistence type="predicted"/>
<keyword evidence="3" id="KW-1185">Reference proteome</keyword>
<dbReference type="InterPro" id="IPR035093">
    <property type="entry name" value="RelE/ParE_toxin_dom_sf"/>
</dbReference>
<sequence>MRIRFTANVLANLDAIDAFLIENGNPYGHDGLLAELEDVVLPNLQRFPRMGRLFIERVPDSVEAQRLHEAITRRLSPGDQIREYVMDDHLLLYRVNDQGVDLLAIRHHKQLAFDMQDFLHTPR</sequence>
<reference evidence="3" key="1">
    <citation type="submission" date="2014-02" db="EMBL/GenBank/DDBJ databases">
        <authorList>
            <person name="Gan H."/>
        </authorList>
    </citation>
    <scope>NUCLEOTIDE SEQUENCE [LARGE SCALE GENOMIC DNA]</scope>
    <source>
        <strain evidence="3">S1</strain>
    </source>
</reference>
<gene>
    <name evidence="2" type="ORF">BN948_02648</name>
</gene>
<dbReference type="Pfam" id="PF05016">
    <property type="entry name" value="ParE_toxin"/>
    <property type="match status" value="1"/>
</dbReference>
<organism evidence="2 3">
    <name type="scientific">Hydrogenophaga intermedia</name>
    <dbReference type="NCBI Taxonomy" id="65786"/>
    <lineage>
        <taxon>Bacteria</taxon>
        <taxon>Pseudomonadati</taxon>
        <taxon>Pseudomonadota</taxon>
        <taxon>Betaproteobacteria</taxon>
        <taxon>Burkholderiales</taxon>
        <taxon>Comamonadaceae</taxon>
        <taxon>Hydrogenophaga</taxon>
    </lineage>
</organism>
<evidence type="ECO:0000313" key="3">
    <source>
        <dbReference type="Proteomes" id="UP000028878"/>
    </source>
</evidence>
<dbReference type="EMBL" id="CCAE010000020">
    <property type="protein sequence ID" value="CDN88215.1"/>
    <property type="molecule type" value="Genomic_DNA"/>
</dbReference>
<accession>A0A1L1PS95</accession>
<dbReference type="InterPro" id="IPR007712">
    <property type="entry name" value="RelE/ParE_toxin"/>
</dbReference>